<keyword evidence="7" id="KW-1133">Transmembrane helix</keyword>
<dbReference type="GO" id="GO:0000139">
    <property type="term" value="C:Golgi membrane"/>
    <property type="evidence" value="ECO:0007669"/>
    <property type="project" value="UniProtKB-SubCell"/>
</dbReference>
<keyword evidence="9" id="KW-0472">Membrane</keyword>
<feature type="non-terminal residue" evidence="10">
    <location>
        <position position="510"/>
    </location>
</feature>
<dbReference type="Pfam" id="PF11051">
    <property type="entry name" value="Mannosyl_trans3"/>
    <property type="match status" value="1"/>
</dbReference>
<keyword evidence="11" id="KW-1185">Reference proteome</keyword>
<evidence type="ECO:0000256" key="6">
    <source>
        <dbReference type="ARBA" id="ARBA00022968"/>
    </source>
</evidence>
<dbReference type="PANTHER" id="PTHR31646:SF1">
    <property type="entry name" value="ALPHA-1,2-MANNOSYLTRANSFERASE MNN2"/>
    <property type="match status" value="1"/>
</dbReference>
<proteinExistence type="inferred from homology"/>
<dbReference type="OrthoDB" id="430354at2759"/>
<dbReference type="InterPro" id="IPR022751">
    <property type="entry name" value="Alpha_mannosyltransferase"/>
</dbReference>
<protein>
    <submittedName>
        <fullName evidence="10">Glycosyltransferase family 71 protein</fullName>
    </submittedName>
</protein>
<evidence type="ECO:0000256" key="3">
    <source>
        <dbReference type="ARBA" id="ARBA00009105"/>
    </source>
</evidence>
<evidence type="ECO:0000256" key="8">
    <source>
        <dbReference type="ARBA" id="ARBA00023034"/>
    </source>
</evidence>
<evidence type="ECO:0000256" key="2">
    <source>
        <dbReference type="ARBA" id="ARBA00004922"/>
    </source>
</evidence>
<gene>
    <name evidence="10" type="ORF">CANARDRAFT_186238</name>
</gene>
<evidence type="ECO:0000313" key="11">
    <source>
        <dbReference type="Proteomes" id="UP000094801"/>
    </source>
</evidence>
<dbReference type="SUPFAM" id="SSF53448">
    <property type="entry name" value="Nucleotide-diphospho-sugar transferases"/>
    <property type="match status" value="1"/>
</dbReference>
<comment type="pathway">
    <text evidence="2">Protein modification; protein glycosylation.</text>
</comment>
<dbReference type="InterPro" id="IPR029044">
    <property type="entry name" value="Nucleotide-diphossugar_trans"/>
</dbReference>
<evidence type="ECO:0000313" key="10">
    <source>
        <dbReference type="EMBL" id="ODV84402.1"/>
    </source>
</evidence>
<comment type="similarity">
    <text evidence="3">Belongs to the MNN1/MNT family.</text>
</comment>
<accession>A0A1E4SY73</accession>
<feature type="non-terminal residue" evidence="10">
    <location>
        <position position="1"/>
    </location>
</feature>
<evidence type="ECO:0000256" key="7">
    <source>
        <dbReference type="ARBA" id="ARBA00022989"/>
    </source>
</evidence>
<reference evidence="11" key="1">
    <citation type="submission" date="2016-04" db="EMBL/GenBank/DDBJ databases">
        <title>Comparative genomics of biotechnologically important yeasts.</title>
        <authorList>
            <consortium name="DOE Joint Genome Institute"/>
            <person name="Riley R."/>
            <person name="Haridas S."/>
            <person name="Wolfe K.H."/>
            <person name="Lopes M.R."/>
            <person name="Hittinger C.T."/>
            <person name="Goker M."/>
            <person name="Salamov A."/>
            <person name="Wisecaver J."/>
            <person name="Long T.M."/>
            <person name="Aerts A.L."/>
            <person name="Barry K."/>
            <person name="Choi C."/>
            <person name="Clum A."/>
            <person name="Coughlan A.Y."/>
            <person name="Deshpande S."/>
            <person name="Douglass A.P."/>
            <person name="Hanson S.J."/>
            <person name="Klenk H.-P."/>
            <person name="Labutti K."/>
            <person name="Lapidus A."/>
            <person name="Lindquist E."/>
            <person name="Lipzen A."/>
            <person name="Meier-Kolthoff J.P."/>
            <person name="Ohm R.A."/>
            <person name="Otillar R.P."/>
            <person name="Pangilinan J."/>
            <person name="Peng Y."/>
            <person name="Rokas A."/>
            <person name="Rosa C.A."/>
            <person name="Scheuner C."/>
            <person name="Sibirny A.A."/>
            <person name="Slot J.C."/>
            <person name="Stielow J.B."/>
            <person name="Sun H."/>
            <person name="Kurtzman C.P."/>
            <person name="Blackwell M."/>
            <person name="Grigoriev I.V."/>
            <person name="Jeffries T.W."/>
        </authorList>
    </citation>
    <scope>NUCLEOTIDE SEQUENCE [LARGE SCALE GENOMIC DNA]</scope>
    <source>
        <strain evidence="11">NRRL YB-2248</strain>
    </source>
</reference>
<keyword evidence="6" id="KW-0735">Signal-anchor</keyword>
<dbReference type="EMBL" id="KV453857">
    <property type="protein sequence ID" value="ODV84402.1"/>
    <property type="molecule type" value="Genomic_DNA"/>
</dbReference>
<sequence>NITNGSPLFKRFMGKFFEILSSNRQSIRHPNRAYDKNGKPGLGNIICLDSQDQTLSESELISILDFPEDFVNDLALKHLTITESIPRELPFTDFYKGSGYVMVGGGEYSWYALLSIKTLRKVGSTLPVEVFLPNEQDWDSKYCNDVLPNLNAKCIKMWEIFSTDSLESLGELAGYQYKSFALLASSFQNVFLLDSDAFPVSNPDVLFDSVLYEKYGMITWADFWRRTTSPFYYAIAGIKLGVDQTKRLNDFYTDPSNFPFNGDKAGDYKNDFPLHDRLGSLPEWTSESGELLINKKTHFSALLLALYYNLDGPYGYYPLLSQGACGEGDKESFVAAAHFFQKPSYQVYKGADKVYGWYKGESHEHSTIVQYDPLVDFGNLLETTMNNVGLEKNEQDQTTKYSYGKFRDSFNFKNSQVLFYHVHDPKIDPYFMMDTKKTYDLKGDKMRNLGDKFPRFQFDLELFVWETIDDLICHEHVTFDTIFKDKDSKELCIDFIPEQLKYLRTSNEKI</sequence>
<dbReference type="Proteomes" id="UP000094801">
    <property type="component" value="Unassembled WGS sequence"/>
</dbReference>
<evidence type="ECO:0000256" key="1">
    <source>
        <dbReference type="ARBA" id="ARBA00004323"/>
    </source>
</evidence>
<name>A0A1E4SY73_9ASCO</name>
<dbReference type="PANTHER" id="PTHR31646">
    <property type="entry name" value="ALPHA-1,2-MANNOSYLTRANSFERASE MNN2"/>
    <property type="match status" value="1"/>
</dbReference>
<evidence type="ECO:0000256" key="4">
    <source>
        <dbReference type="ARBA" id="ARBA00022679"/>
    </source>
</evidence>
<dbReference type="AlphaFoldDB" id="A0A1E4SY73"/>
<keyword evidence="4 10" id="KW-0808">Transferase</keyword>
<evidence type="ECO:0000256" key="5">
    <source>
        <dbReference type="ARBA" id="ARBA00022692"/>
    </source>
</evidence>
<dbReference type="GO" id="GO:0046354">
    <property type="term" value="P:mannan biosynthetic process"/>
    <property type="evidence" value="ECO:0007669"/>
    <property type="project" value="TreeGrafter"/>
</dbReference>
<organism evidence="10 11">
    <name type="scientific">[Candida] arabinofermentans NRRL YB-2248</name>
    <dbReference type="NCBI Taxonomy" id="983967"/>
    <lineage>
        <taxon>Eukaryota</taxon>
        <taxon>Fungi</taxon>
        <taxon>Dikarya</taxon>
        <taxon>Ascomycota</taxon>
        <taxon>Saccharomycotina</taxon>
        <taxon>Pichiomycetes</taxon>
        <taxon>Pichiales</taxon>
        <taxon>Pichiaceae</taxon>
        <taxon>Ogataea</taxon>
        <taxon>Ogataea/Candida clade</taxon>
    </lineage>
</organism>
<evidence type="ECO:0000256" key="9">
    <source>
        <dbReference type="ARBA" id="ARBA00023136"/>
    </source>
</evidence>
<dbReference type="STRING" id="983967.A0A1E4SY73"/>
<keyword evidence="5" id="KW-0812">Transmembrane</keyword>
<comment type="subcellular location">
    <subcellularLocation>
        <location evidence="1">Golgi apparatus membrane</location>
        <topology evidence="1">Single-pass type II membrane protein</topology>
    </subcellularLocation>
</comment>
<dbReference type="GO" id="GO:0000026">
    <property type="term" value="F:alpha-1,2-mannosyltransferase activity"/>
    <property type="evidence" value="ECO:0007669"/>
    <property type="project" value="TreeGrafter"/>
</dbReference>
<keyword evidence="8" id="KW-0333">Golgi apparatus</keyword>